<dbReference type="PANTHER" id="PTHR48104:SF30">
    <property type="entry name" value="METACASPASE-1"/>
    <property type="match status" value="1"/>
</dbReference>
<feature type="domain" description="Peptidase C14 caspase" evidence="1">
    <location>
        <begin position="97"/>
        <end position="322"/>
    </location>
</feature>
<accession>A0A6C0ER60</accession>
<protein>
    <recommendedName>
        <fullName evidence="1">Peptidase C14 caspase domain-containing protein</fullName>
    </recommendedName>
</protein>
<sequence>MSVTSDFSLHKQYSIYYLYKLYNSQVNNLYNSLQNSIISIQRSNVSNIIKKSQISTVTNQYNIAIFNLKNKLQSDILLINNSTIPNNITNTKNLKGLVIGINYLGSKYELSGCITDASNVSNFLSNNGFLQIKVLTDNTLIKPTRVNILNEFTNLLSTANAGDVIFFSYSGHGSYKIDTNNDELTRYDQLIVPSDFNFIVDDELKNIIKNNLKPNVTLIALFDSCFSGSVLDLRYEYMDSLYNNNYTENLNETETSGNIIMISGCSDIQTSADAIINNVNQGALTWAFLQSFQTNITWRQLMINMRNLLKTSQFTQIPQLASGNFMNIDTKVFI</sequence>
<dbReference type="GO" id="GO:0006508">
    <property type="term" value="P:proteolysis"/>
    <property type="evidence" value="ECO:0007669"/>
    <property type="project" value="InterPro"/>
</dbReference>
<dbReference type="GO" id="GO:0005737">
    <property type="term" value="C:cytoplasm"/>
    <property type="evidence" value="ECO:0007669"/>
    <property type="project" value="TreeGrafter"/>
</dbReference>
<name>A0A6C0ER60_9ZZZZ</name>
<dbReference type="EMBL" id="MN738915">
    <property type="protein sequence ID" value="QHT31013.1"/>
    <property type="molecule type" value="Genomic_DNA"/>
</dbReference>
<reference evidence="2" key="1">
    <citation type="journal article" date="2020" name="Nature">
        <title>Giant virus diversity and host interactions through global metagenomics.</title>
        <authorList>
            <person name="Schulz F."/>
            <person name="Roux S."/>
            <person name="Paez-Espino D."/>
            <person name="Jungbluth S."/>
            <person name="Walsh D.A."/>
            <person name="Denef V.J."/>
            <person name="McMahon K.D."/>
            <person name="Konstantinidis K.T."/>
            <person name="Eloe-Fadrosh E.A."/>
            <person name="Kyrpides N.C."/>
            <person name="Woyke T."/>
        </authorList>
    </citation>
    <scope>NUCLEOTIDE SEQUENCE</scope>
    <source>
        <strain evidence="2">GVMAG-M-3300009155-2</strain>
    </source>
</reference>
<organism evidence="2">
    <name type="scientific">viral metagenome</name>
    <dbReference type="NCBI Taxonomy" id="1070528"/>
    <lineage>
        <taxon>unclassified sequences</taxon>
        <taxon>metagenomes</taxon>
        <taxon>organismal metagenomes</taxon>
    </lineage>
</organism>
<dbReference type="InterPro" id="IPR029030">
    <property type="entry name" value="Caspase-like_dom_sf"/>
</dbReference>
<dbReference type="PANTHER" id="PTHR48104">
    <property type="entry name" value="METACASPASE-4"/>
    <property type="match status" value="1"/>
</dbReference>
<evidence type="ECO:0000313" key="2">
    <source>
        <dbReference type="EMBL" id="QHT31013.1"/>
    </source>
</evidence>
<dbReference type="SUPFAM" id="SSF52129">
    <property type="entry name" value="Caspase-like"/>
    <property type="match status" value="1"/>
</dbReference>
<dbReference type="GO" id="GO:0004197">
    <property type="term" value="F:cysteine-type endopeptidase activity"/>
    <property type="evidence" value="ECO:0007669"/>
    <property type="project" value="InterPro"/>
</dbReference>
<dbReference type="AlphaFoldDB" id="A0A6C0ER60"/>
<proteinExistence type="predicted"/>
<dbReference type="InterPro" id="IPR011600">
    <property type="entry name" value="Pept_C14_caspase"/>
</dbReference>
<dbReference type="InterPro" id="IPR050452">
    <property type="entry name" value="Metacaspase"/>
</dbReference>
<dbReference type="Gene3D" id="3.40.50.12660">
    <property type="match status" value="1"/>
</dbReference>
<dbReference type="Pfam" id="PF00656">
    <property type="entry name" value="Peptidase_C14"/>
    <property type="match status" value="1"/>
</dbReference>
<evidence type="ECO:0000259" key="1">
    <source>
        <dbReference type="Pfam" id="PF00656"/>
    </source>
</evidence>